<accession>A0A8T0UNJ6</accession>
<evidence type="ECO:0008006" key="3">
    <source>
        <dbReference type="Google" id="ProtNLM"/>
    </source>
</evidence>
<dbReference type="EMBL" id="CM029042">
    <property type="protein sequence ID" value="KAG2622444.1"/>
    <property type="molecule type" value="Genomic_DNA"/>
</dbReference>
<proteinExistence type="predicted"/>
<evidence type="ECO:0000313" key="1">
    <source>
        <dbReference type="EMBL" id="KAG2622444.1"/>
    </source>
</evidence>
<evidence type="ECO:0000313" key="2">
    <source>
        <dbReference type="Proteomes" id="UP000823388"/>
    </source>
</evidence>
<protein>
    <recommendedName>
        <fullName evidence="3">Helitron helicase-like domain-containing protein</fullName>
    </recommendedName>
</protein>
<organism evidence="1 2">
    <name type="scientific">Panicum virgatum</name>
    <name type="common">Blackwell switchgrass</name>
    <dbReference type="NCBI Taxonomy" id="38727"/>
    <lineage>
        <taxon>Eukaryota</taxon>
        <taxon>Viridiplantae</taxon>
        <taxon>Streptophyta</taxon>
        <taxon>Embryophyta</taxon>
        <taxon>Tracheophyta</taxon>
        <taxon>Spermatophyta</taxon>
        <taxon>Magnoliopsida</taxon>
        <taxon>Liliopsida</taxon>
        <taxon>Poales</taxon>
        <taxon>Poaceae</taxon>
        <taxon>PACMAD clade</taxon>
        <taxon>Panicoideae</taxon>
        <taxon>Panicodae</taxon>
        <taxon>Paniceae</taxon>
        <taxon>Panicinae</taxon>
        <taxon>Panicum</taxon>
        <taxon>Panicum sect. Hiantes</taxon>
    </lineage>
</organism>
<keyword evidence="2" id="KW-1185">Reference proteome</keyword>
<dbReference type="AlphaFoldDB" id="A0A8T0UNJ6"/>
<dbReference type="Proteomes" id="UP000823388">
    <property type="component" value="Chromosome 3N"/>
</dbReference>
<gene>
    <name evidence="1" type="ORF">PVAP13_3NG262401</name>
</gene>
<name>A0A8T0UNJ6_PANVG</name>
<dbReference type="EMBL" id="CM029042">
    <property type="protein sequence ID" value="KAG2622443.1"/>
    <property type="molecule type" value="Genomic_DNA"/>
</dbReference>
<sequence length="107" mass="11869">MIEFQKKGLPHAHILQFLGASEMKLDDPCCKDKQQEILCVAASPSHKHVESGAAAISMTEKHDKKSTGRSVKLLVLCKRASKAGKKDFFPFFFVMGPCISLLRKLPI</sequence>
<reference evidence="1" key="1">
    <citation type="submission" date="2020-05" db="EMBL/GenBank/DDBJ databases">
        <title>WGS assembly of Panicum virgatum.</title>
        <authorList>
            <person name="Lovell J.T."/>
            <person name="Jenkins J."/>
            <person name="Shu S."/>
            <person name="Juenger T.E."/>
            <person name="Schmutz J."/>
        </authorList>
    </citation>
    <scope>NUCLEOTIDE SEQUENCE</scope>
    <source>
        <strain evidence="1">AP13</strain>
    </source>
</reference>
<comment type="caution">
    <text evidence="1">The sequence shown here is derived from an EMBL/GenBank/DDBJ whole genome shotgun (WGS) entry which is preliminary data.</text>
</comment>